<dbReference type="SUPFAM" id="SSF52540">
    <property type="entry name" value="P-loop containing nucleoside triphosphate hydrolases"/>
    <property type="match status" value="1"/>
</dbReference>
<dbReference type="GO" id="GO:0008017">
    <property type="term" value="F:microtubule binding"/>
    <property type="evidence" value="ECO:0007669"/>
    <property type="project" value="InterPro"/>
</dbReference>
<gene>
    <name evidence="12" type="ORF">DGAL_LOCUS5131</name>
</gene>
<dbReference type="InterPro" id="IPR019786">
    <property type="entry name" value="Zinc_finger_PHD-type_CS"/>
</dbReference>
<dbReference type="GO" id="GO:0003777">
    <property type="term" value="F:microtubule motor activity"/>
    <property type="evidence" value="ECO:0007669"/>
    <property type="project" value="InterPro"/>
</dbReference>
<evidence type="ECO:0000259" key="11">
    <source>
        <dbReference type="PROSITE" id="PS50016"/>
    </source>
</evidence>
<dbReference type="InterPro" id="IPR001965">
    <property type="entry name" value="Znf_PHD"/>
</dbReference>
<dbReference type="InterPro" id="IPR038765">
    <property type="entry name" value="Papain-like_cys_pep_sf"/>
</dbReference>
<dbReference type="InterPro" id="IPR003653">
    <property type="entry name" value="Peptidase_C48_C"/>
</dbReference>
<keyword evidence="2" id="KW-0645">Protease</keyword>
<evidence type="ECO:0000256" key="8">
    <source>
        <dbReference type="ARBA" id="ARBA00022840"/>
    </source>
</evidence>
<dbReference type="OrthoDB" id="6353126at2759"/>
<dbReference type="SMART" id="SM00249">
    <property type="entry name" value="PHD"/>
    <property type="match status" value="1"/>
</dbReference>
<feature type="region of interest" description="Disordered" evidence="10">
    <location>
        <begin position="18"/>
        <end position="41"/>
    </location>
</feature>
<dbReference type="InterPro" id="IPR001752">
    <property type="entry name" value="Kinesin_motor_dom"/>
</dbReference>
<sequence length="518" mass="58599">MDSSTISTILDIPVEIPATTTPLQPTETKTEDAMDSPTISDIPVEIPATTSPVKKPKRKTRVGHQHLFVDKMMMKKNNPDIGGLFCVTIGGSLEFPKVDEEISMQIIHTGKDHWVLAAKGFNQPAHVLIYDSLPGINQHPHTSCTSTLLQTKEKKMTYVVKNVQRQGNGYDCGLLAIAFATSLLHGQDPTTVTYDVGPLRPHLRACMAAGNLTPFPSTPSRSSRHLDIIQRSLVMCHCRRTWYRLKSEQWDQIECENCQEWFHRMCEDYPEDTDATWFCRNCINLTRWNLKLTDKTVKVLPLILPSSTPAIFRPSKGFTFDKVFGPGGSMSYLMNANHSLNGFQMVEIVDDELKGVRLIDEAKKKKKVALTNLNRDSSRGHTITILRVKKVESQSEAGTERTADSGAVGKHLDEMNKINDTLTSFRILFSQQQIHSEESGDVAVPKIYEFQRMYNRDPATQKYYQSLAEKEKASLHKKFSTPKNFGIKSKAKRDIKFEEDKVTCHNIFSICKHLWVPN</sequence>
<dbReference type="PROSITE" id="PS50016">
    <property type="entry name" value="ZF_PHD_2"/>
    <property type="match status" value="1"/>
</dbReference>
<dbReference type="InterPro" id="IPR011011">
    <property type="entry name" value="Znf_FYVE_PHD"/>
</dbReference>
<dbReference type="InterPro" id="IPR013083">
    <property type="entry name" value="Znf_RING/FYVE/PHD"/>
</dbReference>
<keyword evidence="5 9" id="KW-0863">Zinc-finger</keyword>
<keyword evidence="7" id="KW-0862">Zinc</keyword>
<dbReference type="GO" id="GO:0008234">
    <property type="term" value="F:cysteine-type peptidase activity"/>
    <property type="evidence" value="ECO:0007669"/>
    <property type="project" value="InterPro"/>
</dbReference>
<dbReference type="AlphaFoldDB" id="A0A8J2WIB9"/>
<feature type="compositionally biased region" description="Low complexity" evidence="10">
    <location>
        <begin position="18"/>
        <end position="27"/>
    </location>
</feature>
<keyword evidence="13" id="KW-1185">Reference proteome</keyword>
<organism evidence="12 13">
    <name type="scientific">Daphnia galeata</name>
    <dbReference type="NCBI Taxonomy" id="27404"/>
    <lineage>
        <taxon>Eukaryota</taxon>
        <taxon>Metazoa</taxon>
        <taxon>Ecdysozoa</taxon>
        <taxon>Arthropoda</taxon>
        <taxon>Crustacea</taxon>
        <taxon>Branchiopoda</taxon>
        <taxon>Diplostraca</taxon>
        <taxon>Cladocera</taxon>
        <taxon>Anomopoda</taxon>
        <taxon>Daphniidae</taxon>
        <taxon>Daphnia</taxon>
    </lineage>
</organism>
<keyword evidence="3" id="KW-0479">Metal-binding</keyword>
<keyword evidence="6" id="KW-0378">Hydrolase</keyword>
<dbReference type="GO" id="GO:0007018">
    <property type="term" value="P:microtubule-based movement"/>
    <property type="evidence" value="ECO:0007669"/>
    <property type="project" value="InterPro"/>
</dbReference>
<keyword evidence="8" id="KW-0067">ATP-binding</keyword>
<dbReference type="EMBL" id="CAKKLH010000090">
    <property type="protein sequence ID" value="CAH0102688.1"/>
    <property type="molecule type" value="Genomic_DNA"/>
</dbReference>
<evidence type="ECO:0000256" key="10">
    <source>
        <dbReference type="SAM" id="MobiDB-lite"/>
    </source>
</evidence>
<protein>
    <recommendedName>
        <fullName evidence="11">PHD-type domain-containing protein</fullName>
    </recommendedName>
</protein>
<dbReference type="InterPro" id="IPR027417">
    <property type="entry name" value="P-loop_NTPase"/>
</dbReference>
<evidence type="ECO:0000313" key="13">
    <source>
        <dbReference type="Proteomes" id="UP000789390"/>
    </source>
</evidence>
<dbReference type="GO" id="GO:0006508">
    <property type="term" value="P:proteolysis"/>
    <property type="evidence" value="ECO:0007669"/>
    <property type="project" value="UniProtKB-KW"/>
</dbReference>
<dbReference type="SUPFAM" id="SSF54001">
    <property type="entry name" value="Cysteine proteinases"/>
    <property type="match status" value="1"/>
</dbReference>
<evidence type="ECO:0000256" key="1">
    <source>
        <dbReference type="ARBA" id="ARBA00005234"/>
    </source>
</evidence>
<evidence type="ECO:0000256" key="9">
    <source>
        <dbReference type="PROSITE-ProRule" id="PRU00146"/>
    </source>
</evidence>
<dbReference type="CDD" id="cd15517">
    <property type="entry name" value="PHD_TCF19_like"/>
    <property type="match status" value="1"/>
</dbReference>
<evidence type="ECO:0000313" key="12">
    <source>
        <dbReference type="EMBL" id="CAH0102688.1"/>
    </source>
</evidence>
<evidence type="ECO:0000256" key="4">
    <source>
        <dbReference type="ARBA" id="ARBA00022741"/>
    </source>
</evidence>
<dbReference type="PANTHER" id="PTHR34718">
    <property type="entry name" value="PHD-TYPE DOMAIN-CONTAINING PROTEIN"/>
    <property type="match status" value="1"/>
</dbReference>
<dbReference type="SUPFAM" id="SSF57903">
    <property type="entry name" value="FYVE/PHD zinc finger"/>
    <property type="match status" value="1"/>
</dbReference>
<dbReference type="InterPro" id="IPR036961">
    <property type="entry name" value="Kinesin_motor_dom_sf"/>
</dbReference>
<keyword evidence="4" id="KW-0547">Nucleotide-binding</keyword>
<dbReference type="Gene3D" id="3.40.850.10">
    <property type="entry name" value="Kinesin motor domain"/>
    <property type="match status" value="1"/>
</dbReference>
<dbReference type="Proteomes" id="UP000789390">
    <property type="component" value="Unassembled WGS sequence"/>
</dbReference>
<evidence type="ECO:0000256" key="3">
    <source>
        <dbReference type="ARBA" id="ARBA00022723"/>
    </source>
</evidence>
<dbReference type="GO" id="GO:0005524">
    <property type="term" value="F:ATP binding"/>
    <property type="evidence" value="ECO:0007669"/>
    <property type="project" value="UniProtKB-KW"/>
</dbReference>
<feature type="domain" description="PHD-type" evidence="11">
    <location>
        <begin position="233"/>
        <end position="285"/>
    </location>
</feature>
<evidence type="ECO:0000256" key="7">
    <source>
        <dbReference type="ARBA" id="ARBA00022833"/>
    </source>
</evidence>
<dbReference type="PROSITE" id="PS01359">
    <property type="entry name" value="ZF_PHD_1"/>
    <property type="match status" value="1"/>
</dbReference>
<dbReference type="PANTHER" id="PTHR34718:SF2">
    <property type="entry name" value="PHD-TYPE DOMAIN-CONTAINING PROTEIN"/>
    <property type="match status" value="1"/>
</dbReference>
<reference evidence="12" key="1">
    <citation type="submission" date="2021-11" db="EMBL/GenBank/DDBJ databases">
        <authorList>
            <person name="Schell T."/>
        </authorList>
    </citation>
    <scope>NUCLEOTIDE SEQUENCE</scope>
    <source>
        <strain evidence="12">M5</strain>
    </source>
</reference>
<dbReference type="Gene3D" id="3.40.395.10">
    <property type="entry name" value="Adenoviral Proteinase, Chain A"/>
    <property type="match status" value="1"/>
</dbReference>
<dbReference type="GO" id="GO:0008270">
    <property type="term" value="F:zinc ion binding"/>
    <property type="evidence" value="ECO:0007669"/>
    <property type="project" value="UniProtKB-KW"/>
</dbReference>
<dbReference type="InterPro" id="IPR019787">
    <property type="entry name" value="Znf_PHD-finger"/>
</dbReference>
<evidence type="ECO:0000256" key="2">
    <source>
        <dbReference type="ARBA" id="ARBA00022670"/>
    </source>
</evidence>
<comment type="caution">
    <text evidence="12">The sequence shown here is derived from an EMBL/GenBank/DDBJ whole genome shotgun (WGS) entry which is preliminary data.</text>
</comment>
<dbReference type="Gene3D" id="3.30.40.10">
    <property type="entry name" value="Zinc/RING finger domain, C3HC4 (zinc finger)"/>
    <property type="match status" value="1"/>
</dbReference>
<proteinExistence type="inferred from homology"/>
<evidence type="ECO:0000256" key="5">
    <source>
        <dbReference type="ARBA" id="ARBA00022771"/>
    </source>
</evidence>
<dbReference type="Pfam" id="PF02902">
    <property type="entry name" value="Peptidase_C48"/>
    <property type="match status" value="1"/>
</dbReference>
<comment type="similarity">
    <text evidence="1">Belongs to the peptidase C48 family.</text>
</comment>
<dbReference type="Pfam" id="PF00225">
    <property type="entry name" value="Kinesin"/>
    <property type="match status" value="1"/>
</dbReference>
<accession>A0A8J2WIB9</accession>
<name>A0A8J2WIB9_9CRUS</name>
<evidence type="ECO:0000256" key="6">
    <source>
        <dbReference type="ARBA" id="ARBA00022801"/>
    </source>
</evidence>